<comment type="caution">
    <text evidence="1">The sequence shown here is derived from an EMBL/GenBank/DDBJ whole genome shotgun (WGS) entry which is preliminary data.</text>
</comment>
<organism evidence="1 2">
    <name type="scientific">Tumebacillus amylolyticus</name>
    <dbReference type="NCBI Taxonomy" id="2801339"/>
    <lineage>
        <taxon>Bacteria</taxon>
        <taxon>Bacillati</taxon>
        <taxon>Bacillota</taxon>
        <taxon>Bacilli</taxon>
        <taxon>Bacillales</taxon>
        <taxon>Alicyclobacillaceae</taxon>
        <taxon>Tumebacillus</taxon>
    </lineage>
</organism>
<sequence>MILQSQAVQTMSNKGLTQTQDVVQSALENIDQQANFNIQRARRHVLIWDKQSSINGLDPKFIMDRYQISPDTNTYLLYLDDTLQVFQPYNPNQPGNIPMSSEEAMQFANQVADNMAWEDADQMTLDELFQVLSK</sequence>
<proteinExistence type="predicted"/>
<dbReference type="RefSeq" id="WP_201632270.1">
    <property type="nucleotide sequence ID" value="NZ_JAEQNB010000001.1"/>
</dbReference>
<reference evidence="1 2" key="1">
    <citation type="submission" date="2021-01" db="EMBL/GenBank/DDBJ databases">
        <title>Tumebacillus sp. strain ITR2 16S ribosomal RNA gene Genome sequencing and assembly.</title>
        <authorList>
            <person name="Kang M."/>
        </authorList>
    </citation>
    <scope>NUCLEOTIDE SEQUENCE [LARGE SCALE GENOMIC DNA]</scope>
    <source>
        <strain evidence="1 2">ITR2</strain>
    </source>
</reference>
<dbReference type="EMBL" id="JAEQNB010000001">
    <property type="protein sequence ID" value="MBL0386239.1"/>
    <property type="molecule type" value="Genomic_DNA"/>
</dbReference>
<gene>
    <name evidence="1" type="ORF">JJB07_06180</name>
</gene>
<protein>
    <submittedName>
        <fullName evidence="1">Uncharacterized protein</fullName>
    </submittedName>
</protein>
<evidence type="ECO:0000313" key="2">
    <source>
        <dbReference type="Proteomes" id="UP000602284"/>
    </source>
</evidence>
<keyword evidence="2" id="KW-1185">Reference proteome</keyword>
<accession>A0ABS1J861</accession>
<name>A0ABS1J861_9BACL</name>
<dbReference type="Proteomes" id="UP000602284">
    <property type="component" value="Unassembled WGS sequence"/>
</dbReference>
<evidence type="ECO:0000313" key="1">
    <source>
        <dbReference type="EMBL" id="MBL0386239.1"/>
    </source>
</evidence>